<name>A0A1I1XBT9_9RHOB</name>
<sequence length="124" mass="14236">MIEYSDIAAKSQTLRQQFEAKLGVKSKTLQQAFRRAGRLLPRRVRQQGSVLVDAERYGQSPKIARQMDDQKLQSAYAEVIGHLRSIDAKDRRKGQVLSLAGVIAFNLLCIIVAFLFWLWWRGFI</sequence>
<protein>
    <submittedName>
        <fullName evidence="2">Uncharacterized protein</fullName>
    </submittedName>
</protein>
<dbReference type="STRING" id="74348.SAMN04488523_104308"/>
<evidence type="ECO:0000313" key="3">
    <source>
        <dbReference type="Proteomes" id="UP000198977"/>
    </source>
</evidence>
<evidence type="ECO:0000256" key="1">
    <source>
        <dbReference type="SAM" id="Phobius"/>
    </source>
</evidence>
<keyword evidence="1" id="KW-0472">Membrane</keyword>
<keyword evidence="1" id="KW-0812">Transmembrane</keyword>
<dbReference type="EMBL" id="FOMW01000004">
    <property type="protein sequence ID" value="SFE04621.1"/>
    <property type="molecule type" value="Genomic_DNA"/>
</dbReference>
<accession>A0A1I1XBT9</accession>
<keyword evidence="3" id="KW-1185">Reference proteome</keyword>
<dbReference type="OrthoDB" id="7874312at2"/>
<organism evidence="2 3">
    <name type="scientific">Sulfitobacter brevis</name>
    <dbReference type="NCBI Taxonomy" id="74348"/>
    <lineage>
        <taxon>Bacteria</taxon>
        <taxon>Pseudomonadati</taxon>
        <taxon>Pseudomonadota</taxon>
        <taxon>Alphaproteobacteria</taxon>
        <taxon>Rhodobacterales</taxon>
        <taxon>Roseobacteraceae</taxon>
        <taxon>Sulfitobacter</taxon>
    </lineage>
</organism>
<reference evidence="2 3" key="1">
    <citation type="submission" date="2016-10" db="EMBL/GenBank/DDBJ databases">
        <authorList>
            <person name="de Groot N.N."/>
        </authorList>
    </citation>
    <scope>NUCLEOTIDE SEQUENCE [LARGE SCALE GENOMIC DNA]</scope>
    <source>
        <strain evidence="2 3">DSM 11443</strain>
    </source>
</reference>
<evidence type="ECO:0000313" key="2">
    <source>
        <dbReference type="EMBL" id="SFE04621.1"/>
    </source>
</evidence>
<proteinExistence type="predicted"/>
<feature type="transmembrane region" description="Helical" evidence="1">
    <location>
        <begin position="96"/>
        <end position="120"/>
    </location>
</feature>
<keyword evidence="1" id="KW-1133">Transmembrane helix</keyword>
<gene>
    <name evidence="2" type="ORF">SAMN04488523_104308</name>
</gene>
<dbReference type="Proteomes" id="UP000198977">
    <property type="component" value="Unassembled WGS sequence"/>
</dbReference>
<dbReference type="RefSeq" id="WP_093923225.1">
    <property type="nucleotide sequence ID" value="NZ_FOMW01000004.1"/>
</dbReference>
<dbReference type="AlphaFoldDB" id="A0A1I1XBT9"/>